<evidence type="ECO:0000313" key="4">
    <source>
        <dbReference type="Proteomes" id="UP000218257"/>
    </source>
</evidence>
<evidence type="ECO:0000313" key="3">
    <source>
        <dbReference type="Proteomes" id="UP000076394"/>
    </source>
</evidence>
<accession>A0A142VCW3</accession>
<dbReference type="OrthoDB" id="165117at2"/>
<dbReference type="EMBL" id="AP017649">
    <property type="protein sequence ID" value="BAZ97881.1"/>
    <property type="molecule type" value="Genomic_DNA"/>
</dbReference>
<protein>
    <submittedName>
        <fullName evidence="1">Uncharacterized protein</fullName>
    </submittedName>
</protein>
<dbReference type="Proteomes" id="UP000218257">
    <property type="component" value="Chromosome"/>
</dbReference>
<organism evidence="1 3">
    <name type="scientific">Dehalococcoides mccartyi</name>
    <dbReference type="NCBI Taxonomy" id="61435"/>
    <lineage>
        <taxon>Bacteria</taxon>
        <taxon>Bacillati</taxon>
        <taxon>Chloroflexota</taxon>
        <taxon>Dehalococcoidia</taxon>
        <taxon>Dehalococcoidales</taxon>
        <taxon>Dehalococcoidaceae</taxon>
        <taxon>Dehalococcoides</taxon>
    </lineage>
</organism>
<dbReference type="EMBL" id="CP011127">
    <property type="protein sequence ID" value="AMU87157.1"/>
    <property type="molecule type" value="Genomic_DNA"/>
</dbReference>
<dbReference type="RefSeq" id="WP_012984504.1">
    <property type="nucleotide sequence ID" value="NZ_AP017649.1"/>
</dbReference>
<name>A0A142VCW3_9CHLR</name>
<dbReference type="AlphaFoldDB" id="A0A142VCW3"/>
<reference evidence="1 3" key="1">
    <citation type="submission" date="2015-03" db="EMBL/GenBank/DDBJ databases">
        <title>Genomic characterization of Dehalococcoides mccartyi strain 11a5, an unusal plasmid-containing chloroethene dechlorinator.</title>
        <authorList>
            <person name="Zhao S."/>
            <person name="Ding C."/>
            <person name="He J."/>
        </authorList>
    </citation>
    <scope>NUCLEOTIDE SEQUENCE [LARGE SCALE GENOMIC DNA]</scope>
    <source>
        <strain evidence="1 3">11a5</strain>
    </source>
</reference>
<reference evidence="2 4" key="2">
    <citation type="journal article" date="2017" name="Sci. Rep.">
        <title>Isolation and genomic characterization of a Dehalococcoides strain suggests genomic rearrangement during culture.</title>
        <authorList>
            <person name="Yohda M."/>
            <person name="Ikegami K."/>
            <person name="Aita Y."/>
            <person name="Kitajima M."/>
            <person name="Takechi A."/>
            <person name="Iwamoto M."/>
            <person name="Fukuda T."/>
            <person name="Tamura N."/>
            <person name="Shibasaki J."/>
            <person name="Koike S."/>
            <person name="Komatsu D."/>
            <person name="Miyagi S."/>
            <person name="Nishimura M."/>
            <person name="Uchino Y."/>
            <person name="Shiroma A."/>
            <person name="Shimoji M."/>
            <person name="Tamotsu H."/>
            <person name="Ashimine N."/>
            <person name="Shinzato M."/>
            <person name="Ohki S."/>
            <person name="Nakano K."/>
            <person name="Teruya K."/>
            <person name="Satou K."/>
            <person name="Hirano T."/>
            <person name="Yagi O."/>
        </authorList>
    </citation>
    <scope>NUCLEOTIDE SEQUENCE [LARGE SCALE GENOMIC DNA]</scope>
    <source>
        <strain evidence="2 4">UCH-ATV1</strain>
    </source>
</reference>
<dbReference type="PATRIC" id="fig|61435.8.peg.1325"/>
<gene>
    <name evidence="2" type="ORF">DEHALATV1_1253</name>
    <name evidence="1" type="ORF">Dm11a5_1331</name>
</gene>
<proteinExistence type="predicted"/>
<sequence>MNEIACPICTSHLNIRMAKGRASNKPFIMLICPKDGRHFRAFISDQTYINKVLEEKTKGMREG</sequence>
<evidence type="ECO:0000313" key="2">
    <source>
        <dbReference type="EMBL" id="BAZ97881.1"/>
    </source>
</evidence>
<dbReference type="Proteomes" id="UP000076394">
    <property type="component" value="Chromosome"/>
</dbReference>
<evidence type="ECO:0000313" key="1">
    <source>
        <dbReference type="EMBL" id="AMU87157.1"/>
    </source>
</evidence>